<dbReference type="Proteomes" id="UP000274756">
    <property type="component" value="Unassembled WGS sequence"/>
</dbReference>
<dbReference type="STRING" id="318479.A0A0N4ULA3"/>
<keyword evidence="3" id="KW-1185">Reference proteome</keyword>
<evidence type="ECO:0000313" key="3">
    <source>
        <dbReference type="Proteomes" id="UP000274756"/>
    </source>
</evidence>
<dbReference type="AlphaFoldDB" id="A0A0N4ULA3"/>
<evidence type="ECO:0000313" key="4">
    <source>
        <dbReference type="WBParaSite" id="DME_0000856901-mRNA-1"/>
    </source>
</evidence>
<name>A0A0N4ULA3_DRAME</name>
<evidence type="ECO:0000313" key="1">
    <source>
        <dbReference type="EMBL" id="VDN60443.1"/>
    </source>
</evidence>
<dbReference type="PANTHER" id="PTHR15924">
    <property type="entry name" value="CLE"/>
    <property type="match status" value="1"/>
</dbReference>
<dbReference type="Pfam" id="PF10036">
    <property type="entry name" value="RLL"/>
    <property type="match status" value="1"/>
</dbReference>
<dbReference type="WBParaSite" id="DME_0000856901-mRNA-1">
    <property type="protein sequence ID" value="DME_0000856901-mRNA-1"/>
    <property type="gene ID" value="DME_0000856901"/>
</dbReference>
<dbReference type="Proteomes" id="UP000038040">
    <property type="component" value="Unplaced"/>
</dbReference>
<dbReference type="EMBL" id="UYYG01001216">
    <property type="protein sequence ID" value="VDN60443.1"/>
    <property type="molecule type" value="Genomic_DNA"/>
</dbReference>
<organism evidence="2 4">
    <name type="scientific">Dracunculus medinensis</name>
    <name type="common">Guinea worm</name>
    <dbReference type="NCBI Taxonomy" id="318479"/>
    <lineage>
        <taxon>Eukaryota</taxon>
        <taxon>Metazoa</taxon>
        <taxon>Ecdysozoa</taxon>
        <taxon>Nematoda</taxon>
        <taxon>Chromadorea</taxon>
        <taxon>Rhabditida</taxon>
        <taxon>Spirurina</taxon>
        <taxon>Dracunculoidea</taxon>
        <taxon>Dracunculidae</taxon>
        <taxon>Dracunculus</taxon>
    </lineage>
</organism>
<reference evidence="1 3" key="2">
    <citation type="submission" date="2018-11" db="EMBL/GenBank/DDBJ databases">
        <authorList>
            <consortium name="Pathogen Informatics"/>
        </authorList>
    </citation>
    <scope>NUCLEOTIDE SEQUENCE [LARGE SCALE GENOMIC DNA]</scope>
</reference>
<proteinExistence type="predicted"/>
<reference evidence="4" key="1">
    <citation type="submission" date="2017-02" db="UniProtKB">
        <authorList>
            <consortium name="WormBaseParasite"/>
        </authorList>
    </citation>
    <scope>IDENTIFICATION</scope>
</reference>
<accession>A0A0N4ULA3</accession>
<evidence type="ECO:0000313" key="2">
    <source>
        <dbReference type="Proteomes" id="UP000038040"/>
    </source>
</evidence>
<sequence>MKIDLESRQKLDDPISTLDFKCEEFKKGVESIRDLLGIAYHPDSITILKACCKFIAKNLSNEAIQRNNIKAKSNPNLNVMPLNAFEIGMAESKDKQVNTAARALRLVHLENLREVQTEVNEAIVAVQKLTADPKTDARLGRVGF</sequence>
<dbReference type="OrthoDB" id="514167at2759"/>
<protein>
    <submittedName>
        <fullName evidence="4">BAR domain-containing protein</fullName>
    </submittedName>
</protein>
<gene>
    <name evidence="1" type="ORF">DME_LOCUS10416</name>
</gene>
<dbReference type="InterPro" id="IPR019265">
    <property type="entry name" value="RTRAF"/>
</dbReference>